<evidence type="ECO:0000313" key="2">
    <source>
        <dbReference type="Proteomes" id="UP000029725"/>
    </source>
</evidence>
<reference evidence="1 2" key="1">
    <citation type="submission" date="2014-04" db="EMBL/GenBank/DDBJ databases">
        <title>A new species of microsporidia sheds light on the evolution of extreme parasitism.</title>
        <authorList>
            <person name="Haag K.L."/>
            <person name="James T.Y."/>
            <person name="Larsson R."/>
            <person name="Schaer T.M."/>
            <person name="Refardt D."/>
            <person name="Pombert J.-F."/>
            <person name="Ebert D."/>
        </authorList>
    </citation>
    <scope>NUCLEOTIDE SEQUENCE [LARGE SCALE GENOMIC DNA]</scope>
    <source>
        <strain evidence="1 2">UGP3</strain>
        <tissue evidence="1">Spores</tissue>
    </source>
</reference>
<organism evidence="1 2">
    <name type="scientific">Mitosporidium daphniae</name>
    <dbReference type="NCBI Taxonomy" id="1485682"/>
    <lineage>
        <taxon>Eukaryota</taxon>
        <taxon>Fungi</taxon>
        <taxon>Fungi incertae sedis</taxon>
        <taxon>Microsporidia</taxon>
        <taxon>Mitosporidium</taxon>
    </lineage>
</organism>
<dbReference type="AlphaFoldDB" id="A0A098VT52"/>
<dbReference type="HOGENOM" id="CLU_1639429_0_0_1"/>
<evidence type="ECO:0000313" key="1">
    <source>
        <dbReference type="EMBL" id="KGG52273.1"/>
    </source>
</evidence>
<dbReference type="GeneID" id="25258838"/>
<gene>
    <name evidence="1" type="ORF">DI09_194p10</name>
</gene>
<dbReference type="VEuPathDB" id="MicrosporidiaDB:DI09_194p10"/>
<name>A0A098VT52_9MICR</name>
<sequence length="162" mass="17744">MTDDVGMEEPFCFSFQEENGQKTLQQNLDSKGNISRHFPPLPPIDEIILKKIKDHVMTNTAFPVAGSGCFPSIKIHVLDSIFCAFKATLDGNNGVKVLGHAESLLECISGSDRKVLIVADNKTNFNALLAPILDLVRRHSLSCLVYIQGGCLISSLKEWGKA</sequence>
<feature type="non-terminal residue" evidence="1">
    <location>
        <position position="162"/>
    </location>
</feature>
<dbReference type="EMBL" id="JMKJ01000104">
    <property type="protein sequence ID" value="KGG52273.1"/>
    <property type="molecule type" value="Genomic_DNA"/>
</dbReference>
<dbReference type="RefSeq" id="XP_013238709.1">
    <property type="nucleotide sequence ID" value="XM_013383255.1"/>
</dbReference>
<protein>
    <submittedName>
        <fullName evidence="1">Uncharacterized protein</fullName>
    </submittedName>
</protein>
<proteinExistence type="predicted"/>
<dbReference type="Proteomes" id="UP000029725">
    <property type="component" value="Unassembled WGS sequence"/>
</dbReference>
<accession>A0A098VT52</accession>
<keyword evidence="2" id="KW-1185">Reference proteome</keyword>
<comment type="caution">
    <text evidence="1">The sequence shown here is derived from an EMBL/GenBank/DDBJ whole genome shotgun (WGS) entry which is preliminary data.</text>
</comment>